<protein>
    <recommendedName>
        <fullName evidence="5">Polymer-forming protein</fullName>
    </recommendedName>
</protein>
<dbReference type="RefSeq" id="WP_093370645.1">
    <property type="nucleotide sequence ID" value="NZ_FOQA01000002.1"/>
</dbReference>
<sequence>MKKFSWKIISLLVLLIGLFLFPAKAATETIELGQQVQFFSSVTVDHNEIVNGDVVTFFGHAEIRGQVKGDVVGIFSSIDLQEGHVQGDVVSVFQSVALTRASAQGDVISILGGVEGNDQSHINGDAIAIMGSGLQLEDTTVRGSHIDVLGGMPFRFSGVGLLAALLAILFLIKQIIAFILGVIAIVVFPERFERMAEASFDEVGRKTLVGLLVNAGAWILILILAISVVGAPLISVVIPTFMLMEFGANTTIKIAFGRKIARSLHKEWGSIIELLIGTLLFILLEITVIGKAFTLLFKLMGLGQIVDSRFGDINISKGKGGVTIAPGEG</sequence>
<proteinExistence type="predicted"/>
<keyword evidence="1" id="KW-0812">Transmembrane</keyword>
<gene>
    <name evidence="3" type="ORF">SAMN05192551_102305</name>
</gene>
<feature type="transmembrane region" description="Helical" evidence="1">
    <location>
        <begin position="236"/>
        <end position="256"/>
    </location>
</feature>
<keyword evidence="1" id="KW-1133">Transmembrane helix</keyword>
<dbReference type="EMBL" id="FOQA01000002">
    <property type="protein sequence ID" value="SFH71522.1"/>
    <property type="molecule type" value="Genomic_DNA"/>
</dbReference>
<evidence type="ECO:0000313" key="3">
    <source>
        <dbReference type="EMBL" id="SFH71522.1"/>
    </source>
</evidence>
<feature type="transmembrane region" description="Helical" evidence="1">
    <location>
        <begin position="268"/>
        <end position="290"/>
    </location>
</feature>
<dbReference type="STRING" id="69895.SAMN05192551_102305"/>
<name>A0A1I3CAG1_9FIRM</name>
<feature type="signal peptide" evidence="2">
    <location>
        <begin position="1"/>
        <end position="25"/>
    </location>
</feature>
<accession>A0A1I3CAG1</accession>
<keyword evidence="2" id="KW-0732">Signal</keyword>
<evidence type="ECO:0000256" key="2">
    <source>
        <dbReference type="SAM" id="SignalP"/>
    </source>
</evidence>
<feature type="transmembrane region" description="Helical" evidence="1">
    <location>
        <begin position="161"/>
        <end position="188"/>
    </location>
</feature>
<evidence type="ECO:0000256" key="1">
    <source>
        <dbReference type="SAM" id="Phobius"/>
    </source>
</evidence>
<feature type="transmembrane region" description="Helical" evidence="1">
    <location>
        <begin position="208"/>
        <end position="230"/>
    </location>
</feature>
<dbReference type="OrthoDB" id="1953791at2"/>
<evidence type="ECO:0000313" key="4">
    <source>
        <dbReference type="Proteomes" id="UP000199287"/>
    </source>
</evidence>
<dbReference type="AlphaFoldDB" id="A0A1I3CAG1"/>
<dbReference type="Proteomes" id="UP000199287">
    <property type="component" value="Unassembled WGS sequence"/>
</dbReference>
<feature type="chain" id="PRO_5011704642" description="Polymer-forming protein" evidence="2">
    <location>
        <begin position="26"/>
        <end position="329"/>
    </location>
</feature>
<reference evidence="4" key="1">
    <citation type="submission" date="2016-10" db="EMBL/GenBank/DDBJ databases">
        <authorList>
            <person name="Varghese N."/>
            <person name="Submissions S."/>
        </authorList>
    </citation>
    <scope>NUCLEOTIDE SEQUENCE [LARGE SCALE GENOMIC DNA]</scope>
    <source>
        <strain evidence="4">Z-7934</strain>
    </source>
</reference>
<keyword evidence="1" id="KW-0472">Membrane</keyword>
<evidence type="ECO:0008006" key="5">
    <source>
        <dbReference type="Google" id="ProtNLM"/>
    </source>
</evidence>
<keyword evidence="4" id="KW-1185">Reference proteome</keyword>
<organism evidence="3 4">
    <name type="scientific">Tindallia magadiensis</name>
    <dbReference type="NCBI Taxonomy" id="69895"/>
    <lineage>
        <taxon>Bacteria</taxon>
        <taxon>Bacillati</taxon>
        <taxon>Bacillota</taxon>
        <taxon>Clostridia</taxon>
        <taxon>Peptostreptococcales</taxon>
        <taxon>Tindalliaceae</taxon>
        <taxon>Tindallia</taxon>
    </lineage>
</organism>